<sequence>MQVVLPQGTYDAVAGDGVQEFRGVPFARPPLGEDRFKAPRPLPDSKAVTRADRYPLPSLQVRNPMMGVEDSGEDCLYLNIWVPEGEGPFPVMLWYHGGGYVAGSASQILYNGAALAASQKVIVVNAAYRLGAHGFADFSAVAPELDADTNLGLRDQVAALEWVNRHIEAFGGRSDRVTIFGESAGGFSVATLMATPRARPLFQAAIVQSGAADFALDPEEVAKVSRAFVEALPGDGGAADKLRDADAKAWIKAQNQALRTLVRRGQRDTTPQFAMNFMPMVDGDLLPRLPVDAIADGEAADIALMAGVCRDEYHFFQYAGPLAGFPTVEELRGYDDEEILRRFERALPGNGERVLAHYRRTVTPDPARSNMDWFSAMETDRLFRIPTLRLLDAQAAHRPDTYGYQFTWPSQQFGVPMGACHVVDVPFVFGVTDTVPGQFFTGGTDQARALSERVRDDWGAFARGEAPSGPAWGEGRRVVQYGPGDATAALFQADDEALWADIIPRPSPGTAQ</sequence>
<proteinExistence type="inferred from homology"/>
<evidence type="ECO:0000313" key="6">
    <source>
        <dbReference type="EMBL" id="MBF5055410.1"/>
    </source>
</evidence>
<dbReference type="PANTHER" id="PTHR43918">
    <property type="entry name" value="ACETYLCHOLINESTERASE"/>
    <property type="match status" value="1"/>
</dbReference>
<dbReference type="InterPro" id="IPR050654">
    <property type="entry name" value="AChE-related_enzymes"/>
</dbReference>
<evidence type="ECO:0000256" key="3">
    <source>
        <dbReference type="ARBA" id="ARBA00023157"/>
    </source>
</evidence>
<dbReference type="Pfam" id="PF00135">
    <property type="entry name" value="COesterase"/>
    <property type="match status" value="1"/>
</dbReference>
<dbReference type="InterPro" id="IPR000997">
    <property type="entry name" value="Cholinesterase"/>
</dbReference>
<dbReference type="PANTHER" id="PTHR43918:SF4">
    <property type="entry name" value="CARBOXYLIC ESTER HYDROLASE"/>
    <property type="match status" value="1"/>
</dbReference>
<dbReference type="PROSITE" id="PS00122">
    <property type="entry name" value="CARBOXYLESTERASE_B_1"/>
    <property type="match status" value="1"/>
</dbReference>
<evidence type="ECO:0000313" key="7">
    <source>
        <dbReference type="Proteomes" id="UP000662703"/>
    </source>
</evidence>
<dbReference type="Gene3D" id="3.40.50.1820">
    <property type="entry name" value="alpha/beta hydrolase"/>
    <property type="match status" value="1"/>
</dbReference>
<comment type="similarity">
    <text evidence="1 4">Belongs to the type-B carboxylesterase/lipase family.</text>
</comment>
<evidence type="ECO:0000256" key="2">
    <source>
        <dbReference type="ARBA" id="ARBA00022801"/>
    </source>
</evidence>
<dbReference type="SUPFAM" id="SSF53474">
    <property type="entry name" value="alpha/beta-Hydrolases"/>
    <property type="match status" value="1"/>
</dbReference>
<evidence type="ECO:0000256" key="4">
    <source>
        <dbReference type="RuleBase" id="RU361235"/>
    </source>
</evidence>
<comment type="caution">
    <text evidence="6">The sequence shown here is derived from an EMBL/GenBank/DDBJ whole genome shotgun (WGS) entry which is preliminary data.</text>
</comment>
<keyword evidence="2 4" id="KW-0378">Hydrolase</keyword>
<dbReference type="EC" id="3.1.1.-" evidence="4"/>
<gene>
    <name evidence="6" type="ORF">Y5W_00704</name>
</gene>
<dbReference type="InterPro" id="IPR019819">
    <property type="entry name" value="Carboxylesterase_B_CS"/>
</dbReference>
<dbReference type="InterPro" id="IPR019826">
    <property type="entry name" value="Carboxylesterase_B_AS"/>
</dbReference>
<evidence type="ECO:0000256" key="1">
    <source>
        <dbReference type="ARBA" id="ARBA00005964"/>
    </source>
</evidence>
<dbReference type="EMBL" id="ARXX01000007">
    <property type="protein sequence ID" value="MBF5055410.1"/>
    <property type="molecule type" value="Genomic_DNA"/>
</dbReference>
<dbReference type="InterPro" id="IPR029058">
    <property type="entry name" value="AB_hydrolase_fold"/>
</dbReference>
<feature type="domain" description="Carboxylesterase type B" evidence="5">
    <location>
        <begin position="8"/>
        <end position="472"/>
    </location>
</feature>
<reference evidence="6 7" key="1">
    <citation type="submission" date="2012-09" db="EMBL/GenBank/DDBJ databases">
        <title>Genome Sequence of alkane-degrading Bacterium Alcanivorax sp. 521-1.</title>
        <authorList>
            <person name="Lai Q."/>
            <person name="Shao Z."/>
        </authorList>
    </citation>
    <scope>NUCLEOTIDE SEQUENCE [LARGE SCALE GENOMIC DNA]</scope>
    <source>
        <strain evidence="6 7">521-1</strain>
    </source>
</reference>
<protein>
    <recommendedName>
        <fullName evidence="4">Carboxylic ester hydrolase</fullName>
        <ecNumber evidence="4">3.1.1.-</ecNumber>
    </recommendedName>
</protein>
<dbReference type="PROSITE" id="PS00941">
    <property type="entry name" value="CARBOXYLESTERASE_B_2"/>
    <property type="match status" value="1"/>
</dbReference>
<dbReference type="PRINTS" id="PR00878">
    <property type="entry name" value="CHOLNESTRASE"/>
</dbReference>
<evidence type="ECO:0000259" key="5">
    <source>
        <dbReference type="Pfam" id="PF00135"/>
    </source>
</evidence>
<keyword evidence="7" id="KW-1185">Reference proteome</keyword>
<dbReference type="RefSeq" id="WP_194864204.1">
    <property type="nucleotide sequence ID" value="NZ_ARXX01000007.1"/>
</dbReference>
<dbReference type="InterPro" id="IPR002018">
    <property type="entry name" value="CarbesteraseB"/>
</dbReference>
<dbReference type="Proteomes" id="UP000662703">
    <property type="component" value="Unassembled WGS sequence"/>
</dbReference>
<accession>A0ABS0AN10</accession>
<organism evidence="6 7">
    <name type="scientific">Alloalcanivorax profundimaris</name>
    <dbReference type="NCBI Taxonomy" id="2735259"/>
    <lineage>
        <taxon>Bacteria</taxon>
        <taxon>Pseudomonadati</taxon>
        <taxon>Pseudomonadota</taxon>
        <taxon>Gammaproteobacteria</taxon>
        <taxon>Oceanospirillales</taxon>
        <taxon>Alcanivoracaceae</taxon>
        <taxon>Alloalcanivorax</taxon>
    </lineage>
</organism>
<name>A0ABS0AN10_9GAMM</name>
<keyword evidence="3" id="KW-1015">Disulfide bond</keyword>